<comment type="caution">
    <text evidence="1">The sequence shown here is derived from an EMBL/GenBank/DDBJ whole genome shotgun (WGS) entry which is preliminary data.</text>
</comment>
<dbReference type="RefSeq" id="WP_147757535.1">
    <property type="nucleotide sequence ID" value="NZ_SAXT01000001.1"/>
</dbReference>
<protein>
    <submittedName>
        <fullName evidence="1">Uncharacterized protein</fullName>
    </submittedName>
</protein>
<proteinExistence type="predicted"/>
<gene>
    <name evidence="1" type="ORF">EPJ80_00920</name>
</gene>
<sequence>MVDLYIELFYRLIICGLDLHTQIKNNLNYYKMLSVQFGENRLGLYVQLAKATINGKYDEYLLFNLIENKSYEFFIILKNKYGKK</sequence>
<dbReference type="AlphaFoldDB" id="A0A5C8CM34"/>
<evidence type="ECO:0000313" key="2">
    <source>
        <dbReference type="Proteomes" id="UP000325116"/>
    </source>
</evidence>
<accession>A0A5C8CM34</accession>
<organism evidence="1 2">
    <name type="scientific">Brachyspira aalborgi</name>
    <dbReference type="NCBI Taxonomy" id="29522"/>
    <lineage>
        <taxon>Bacteria</taxon>
        <taxon>Pseudomonadati</taxon>
        <taxon>Spirochaetota</taxon>
        <taxon>Spirochaetia</taxon>
        <taxon>Brachyspirales</taxon>
        <taxon>Brachyspiraceae</taxon>
        <taxon>Brachyspira</taxon>
    </lineage>
</organism>
<evidence type="ECO:0000313" key="1">
    <source>
        <dbReference type="EMBL" id="TXJ13341.1"/>
    </source>
</evidence>
<name>A0A5C8CM34_9SPIR</name>
<dbReference type="Proteomes" id="UP000325116">
    <property type="component" value="Unassembled WGS sequence"/>
</dbReference>
<reference evidence="1 2" key="1">
    <citation type="journal article" date="1992" name="Lakartidningen">
        <title>[Penicillin V and not amoxicillin is the first choice preparation in acute otitis].</title>
        <authorList>
            <person name="Kamme C."/>
            <person name="Lundgren K."/>
            <person name="Prellner K."/>
        </authorList>
    </citation>
    <scope>NUCLEOTIDE SEQUENCE [LARGE SCALE GENOMIC DNA]</scope>
    <source>
        <strain evidence="1 2">W1</strain>
    </source>
</reference>
<dbReference type="EMBL" id="SAXT01000001">
    <property type="protein sequence ID" value="TXJ13341.1"/>
    <property type="molecule type" value="Genomic_DNA"/>
</dbReference>